<dbReference type="Proteomes" id="UP001148662">
    <property type="component" value="Unassembled WGS sequence"/>
</dbReference>
<name>A0ACC1RZ22_9APHY</name>
<sequence length="325" mass="35184">MSTDGTTLSVHRCRFVDYVPSAITALAFPPLPLPSAKGKNVVVRKALKFGTLAIGRANGNIELCEWSGSEQELQAPQAWVVRKTISGPFPSKVDSLAFTLRNPGLLPPDETPKFADLRLFSAGGGSELAEWDLENSCIRRTISSHGGSIWCIAPNPASTILAIGCEDGAVRLLSLEHDTLSHLRRLDRVKSRILSVAWGPPVPREKQSVINDEGSDDDDDEEGDWADSWIVAGCSDSSLRKFDVASGRVGERMGTDKQRGERTLVWAVDVLGDGTIVSGDSLGMVKFWESKTCTQIHSFQAHGADILCLTISPVSLAPDRTFSHC</sequence>
<reference evidence="1" key="1">
    <citation type="submission" date="2022-07" db="EMBL/GenBank/DDBJ databases">
        <title>Genome Sequence of Phlebia brevispora.</title>
        <authorList>
            <person name="Buettner E."/>
        </authorList>
    </citation>
    <scope>NUCLEOTIDE SEQUENCE</scope>
    <source>
        <strain evidence="1">MPL23</strain>
    </source>
</reference>
<accession>A0ACC1RZ22</accession>
<evidence type="ECO:0000313" key="1">
    <source>
        <dbReference type="EMBL" id="KAJ3528634.1"/>
    </source>
</evidence>
<comment type="caution">
    <text evidence="1">The sequence shown here is derived from an EMBL/GenBank/DDBJ whole genome shotgun (WGS) entry which is preliminary data.</text>
</comment>
<gene>
    <name evidence="1" type="ORF">NM688_g7972</name>
</gene>
<organism evidence="1 2">
    <name type="scientific">Phlebia brevispora</name>
    <dbReference type="NCBI Taxonomy" id="194682"/>
    <lineage>
        <taxon>Eukaryota</taxon>
        <taxon>Fungi</taxon>
        <taxon>Dikarya</taxon>
        <taxon>Basidiomycota</taxon>
        <taxon>Agaricomycotina</taxon>
        <taxon>Agaricomycetes</taxon>
        <taxon>Polyporales</taxon>
        <taxon>Meruliaceae</taxon>
        <taxon>Phlebia</taxon>
    </lineage>
</organism>
<dbReference type="EMBL" id="JANHOG010002005">
    <property type="protein sequence ID" value="KAJ3528634.1"/>
    <property type="molecule type" value="Genomic_DNA"/>
</dbReference>
<proteinExistence type="predicted"/>
<protein>
    <submittedName>
        <fullName evidence="1">Uncharacterized protein</fullName>
    </submittedName>
</protein>
<evidence type="ECO:0000313" key="2">
    <source>
        <dbReference type="Proteomes" id="UP001148662"/>
    </source>
</evidence>
<keyword evidence="2" id="KW-1185">Reference proteome</keyword>